<keyword evidence="2" id="KW-1185">Reference proteome</keyword>
<dbReference type="InterPro" id="IPR026906">
    <property type="entry name" value="LRR_5"/>
</dbReference>
<dbReference type="InterPro" id="IPR053139">
    <property type="entry name" value="Surface_bspA-like"/>
</dbReference>
<dbReference type="InterPro" id="IPR032675">
    <property type="entry name" value="LRR_dom_sf"/>
</dbReference>
<dbReference type="EMBL" id="DS117959">
    <property type="protein sequence ID" value="EAX81095.1"/>
    <property type="molecule type" value="Genomic_DNA"/>
</dbReference>
<proteinExistence type="predicted"/>
<evidence type="ECO:0000313" key="1">
    <source>
        <dbReference type="EMBL" id="EAX81095.1"/>
    </source>
</evidence>
<reference evidence="1" key="2">
    <citation type="journal article" date="2007" name="Science">
        <title>Draft genome sequence of the sexually transmitted pathogen Trichomonas vaginalis.</title>
        <authorList>
            <person name="Carlton J.M."/>
            <person name="Hirt R.P."/>
            <person name="Silva J.C."/>
            <person name="Delcher A.L."/>
            <person name="Schatz M."/>
            <person name="Zhao Q."/>
            <person name="Wortman J.R."/>
            <person name="Bidwell S.L."/>
            <person name="Alsmark U.C.M."/>
            <person name="Besteiro S."/>
            <person name="Sicheritz-Ponten T."/>
            <person name="Noel C.J."/>
            <person name="Dacks J.B."/>
            <person name="Foster P.G."/>
            <person name="Simillion C."/>
            <person name="Van de Peer Y."/>
            <person name="Miranda-Saavedra D."/>
            <person name="Barton G.J."/>
            <person name="Westrop G.D."/>
            <person name="Mueller S."/>
            <person name="Dessi D."/>
            <person name="Fiori P.L."/>
            <person name="Ren Q."/>
            <person name="Paulsen I."/>
            <person name="Zhang H."/>
            <person name="Bastida-Corcuera F.D."/>
            <person name="Simoes-Barbosa A."/>
            <person name="Brown M.T."/>
            <person name="Hayes R.D."/>
            <person name="Mukherjee M."/>
            <person name="Okumura C.Y."/>
            <person name="Schneider R."/>
            <person name="Smith A.J."/>
            <person name="Vanacova S."/>
            <person name="Villalvazo M."/>
            <person name="Haas B.J."/>
            <person name="Pertea M."/>
            <person name="Feldblyum T.V."/>
            <person name="Utterback T.R."/>
            <person name="Shu C.L."/>
            <person name="Osoegawa K."/>
            <person name="de Jong P.J."/>
            <person name="Hrdy I."/>
            <person name="Horvathova L."/>
            <person name="Zubacova Z."/>
            <person name="Dolezal P."/>
            <person name="Malik S.B."/>
            <person name="Logsdon J.M. Jr."/>
            <person name="Henze K."/>
            <person name="Gupta A."/>
            <person name="Wang C.C."/>
            <person name="Dunne R.L."/>
            <person name="Upcroft J.A."/>
            <person name="Upcroft P."/>
            <person name="White O."/>
            <person name="Salzberg S.L."/>
            <person name="Tang P."/>
            <person name="Chiu C.-H."/>
            <person name="Lee Y.-S."/>
            <person name="Embley T.M."/>
            <person name="Coombs G.H."/>
            <person name="Mottram J.C."/>
            <person name="Tachezy J."/>
            <person name="Fraser-Liggett C.M."/>
            <person name="Johnson P.J."/>
        </authorList>
    </citation>
    <scope>NUCLEOTIDE SEQUENCE [LARGE SCALE GENOMIC DNA]</scope>
    <source>
        <strain evidence="1">G3</strain>
    </source>
</reference>
<reference evidence="1" key="1">
    <citation type="submission" date="2006-10" db="EMBL/GenBank/DDBJ databases">
        <authorList>
            <person name="Amadeo P."/>
            <person name="Zhao Q."/>
            <person name="Wortman J."/>
            <person name="Fraser-Liggett C."/>
            <person name="Carlton J."/>
        </authorList>
    </citation>
    <scope>NUCLEOTIDE SEQUENCE</scope>
    <source>
        <strain evidence="1">G3</strain>
    </source>
</reference>
<dbReference type="PANTHER" id="PTHR45661">
    <property type="entry name" value="SURFACE ANTIGEN"/>
    <property type="match status" value="1"/>
</dbReference>
<name>A2GP22_TRIV3</name>
<sequence>MIDMEQCSDLPSLNNSLFSNCAKLKSIKMPQKITIIGNGCFFNNVLLNSITIPDSVQIIKGWSNVDYAPFQNTLKEIKISPNSKLTTIENAAFMSSKITNIFIPKLVTYLDPGFILNCNIQRIEIDNDNPIYKTDGTVIYKDNNSTIWCVSKAVNGVFNIPSYVTTLATSCFRGVPITNITFPQDAMNFDSFNFGQTNFVEFNCPSYMTSIPPSFLNRCFLLTTVHLSPKIQSIGDHAFLECHNLVNIELPPALTKIDDMAFSSCTSLKKLVFTPNLSKIGESVFSDCTLEIDTTNNSYFLYQNHMLLSQNRTALTDSFGTDRDTILNIPIECFTIGKNTFYNKLLKKVTFAGNNLTSINESAFASSSIVEIILPSSLCILGKQCFISCSQLTSVTFNGNSLNEIPDEFFRNCAKLSTIVLPPSITSIGDYSFYQCTSIGDIGISNTQILNIGRYCFSKSSLSIFDVDHYISRILFNSFESSSVSTVSISSNSIPERCFRNCESLTSITLGEGIVYLSDECFKGCTKLAS</sequence>
<gene>
    <name evidence="1" type="ORF">TVAG_589630</name>
</gene>
<dbReference type="Gene3D" id="3.40.50.12480">
    <property type="match status" value="1"/>
</dbReference>
<dbReference type="PANTHER" id="PTHR45661:SF3">
    <property type="entry name" value="IG-LIKE DOMAIN-CONTAINING PROTEIN"/>
    <property type="match status" value="1"/>
</dbReference>
<dbReference type="Proteomes" id="UP000001542">
    <property type="component" value="Unassembled WGS sequence"/>
</dbReference>
<feature type="non-terminal residue" evidence="1">
    <location>
        <position position="530"/>
    </location>
</feature>
<dbReference type="InParanoid" id="A2GP22"/>
<accession>A2GP22</accession>
<dbReference type="VEuPathDB" id="TrichDB:TVAG_589630"/>
<dbReference type="SUPFAM" id="SSF52058">
    <property type="entry name" value="L domain-like"/>
    <property type="match status" value="3"/>
</dbReference>
<dbReference type="VEuPathDB" id="TrichDB:TVAGG3_0402020"/>
<protein>
    <submittedName>
        <fullName evidence="1">Surface antigen BspA-like</fullName>
    </submittedName>
</protein>
<dbReference type="Gene3D" id="3.80.10.10">
    <property type="entry name" value="Ribonuclease Inhibitor"/>
    <property type="match status" value="2"/>
</dbReference>
<dbReference type="AlphaFoldDB" id="A2GP22"/>
<dbReference type="Pfam" id="PF13306">
    <property type="entry name" value="LRR_5"/>
    <property type="match status" value="3"/>
</dbReference>
<dbReference type="STRING" id="5722.A2GP22"/>
<evidence type="ECO:0000313" key="2">
    <source>
        <dbReference type="Proteomes" id="UP000001542"/>
    </source>
</evidence>
<organism evidence="1 2">
    <name type="scientific">Trichomonas vaginalis (strain ATCC PRA-98 / G3)</name>
    <dbReference type="NCBI Taxonomy" id="412133"/>
    <lineage>
        <taxon>Eukaryota</taxon>
        <taxon>Metamonada</taxon>
        <taxon>Parabasalia</taxon>
        <taxon>Trichomonadida</taxon>
        <taxon>Trichomonadidae</taxon>
        <taxon>Trichomonas</taxon>
    </lineage>
</organism>